<dbReference type="RefSeq" id="WP_226542603.1">
    <property type="nucleotide sequence ID" value="NZ_CP129013.1"/>
</dbReference>
<reference evidence="2 3" key="1">
    <citation type="submission" date="2023-06" db="EMBL/GenBank/DDBJ databases">
        <title>Five Gram-positive bacteria isolated from mangrove sediments in Shenzhen, Guangdong, China.</title>
        <authorList>
            <person name="Yu S."/>
            <person name="Zheng W."/>
            <person name="Huang Y."/>
        </authorList>
    </citation>
    <scope>NUCLEOTIDE SEQUENCE [LARGE SCALE GENOMIC DNA]</scope>
    <source>
        <strain evidence="2 3">SaN35-3</strain>
    </source>
</reference>
<gene>
    <name evidence="2" type="ORF">LC087_18035</name>
</gene>
<dbReference type="EMBL" id="CP129013">
    <property type="protein sequence ID" value="WLR42559.1"/>
    <property type="molecule type" value="Genomic_DNA"/>
</dbReference>
<keyword evidence="1" id="KW-0472">Membrane</keyword>
<dbReference type="Proteomes" id="UP001197974">
    <property type="component" value="Chromosome"/>
</dbReference>
<accession>A0ABY9JT50</accession>
<sequence length="59" mass="6700">MAELSIGDMLFQLVALTVPVLTIVLIGLVVRSLYKRKNQLDAIEENLDEINNQIMEEKN</sequence>
<keyword evidence="1" id="KW-1133">Transmembrane helix</keyword>
<feature type="transmembrane region" description="Helical" evidence="1">
    <location>
        <begin position="12"/>
        <end position="30"/>
    </location>
</feature>
<proteinExistence type="predicted"/>
<keyword evidence="1" id="KW-0812">Transmembrane</keyword>
<evidence type="ECO:0000313" key="2">
    <source>
        <dbReference type="EMBL" id="WLR42559.1"/>
    </source>
</evidence>
<keyword evidence="3" id="KW-1185">Reference proteome</keyword>
<evidence type="ECO:0000256" key="1">
    <source>
        <dbReference type="SAM" id="Phobius"/>
    </source>
</evidence>
<organism evidence="2 3">
    <name type="scientific">Bacillus carboniphilus</name>
    <dbReference type="NCBI Taxonomy" id="86663"/>
    <lineage>
        <taxon>Bacteria</taxon>
        <taxon>Bacillati</taxon>
        <taxon>Bacillota</taxon>
        <taxon>Bacilli</taxon>
        <taxon>Bacillales</taxon>
        <taxon>Bacillaceae</taxon>
        <taxon>Bacillus</taxon>
    </lineage>
</organism>
<protein>
    <submittedName>
        <fullName evidence="2">DUF4083 domain-containing protein</fullName>
    </submittedName>
</protein>
<evidence type="ECO:0000313" key="3">
    <source>
        <dbReference type="Proteomes" id="UP001197974"/>
    </source>
</evidence>
<name>A0ABY9JT50_9BACI</name>